<organism evidence="1 2">
    <name type="scientific">Spirosoma montaniterrae</name>
    <dbReference type="NCBI Taxonomy" id="1178516"/>
    <lineage>
        <taxon>Bacteria</taxon>
        <taxon>Pseudomonadati</taxon>
        <taxon>Bacteroidota</taxon>
        <taxon>Cytophagia</taxon>
        <taxon>Cytophagales</taxon>
        <taxon>Cytophagaceae</taxon>
        <taxon>Spirosoma</taxon>
    </lineage>
</organism>
<sequence length="86" mass="9112">MADAKETQRVMADAKGDAKGCVSTDTIGGRRDATLCVSFASAIALCVSHTPAIRQGNVNLVKILKVGAFLQLIQCFDITLEVFILA</sequence>
<evidence type="ECO:0000313" key="2">
    <source>
        <dbReference type="Proteomes" id="UP000187941"/>
    </source>
</evidence>
<dbReference type="AlphaFoldDB" id="A0A1P9WYP8"/>
<dbReference type="Proteomes" id="UP000187941">
    <property type="component" value="Chromosome"/>
</dbReference>
<protein>
    <submittedName>
        <fullName evidence="1">Uncharacterized protein</fullName>
    </submittedName>
</protein>
<accession>A0A1P9WYP8</accession>
<evidence type="ECO:0000313" key="1">
    <source>
        <dbReference type="EMBL" id="AQG80489.1"/>
    </source>
</evidence>
<gene>
    <name evidence="1" type="ORF">AWR27_14850</name>
</gene>
<dbReference type="STRING" id="1178516.AWR27_14850"/>
<proteinExistence type="predicted"/>
<dbReference type="KEGG" id="smon:AWR27_14850"/>
<keyword evidence="2" id="KW-1185">Reference proteome</keyword>
<name>A0A1P9WYP8_9BACT</name>
<reference evidence="1 2" key="1">
    <citation type="submission" date="2016-01" db="EMBL/GenBank/DDBJ databases">
        <authorList>
            <person name="Oliw E.H."/>
        </authorList>
    </citation>
    <scope>NUCLEOTIDE SEQUENCE [LARGE SCALE GENOMIC DNA]</scope>
    <source>
        <strain evidence="1 2">DY10</strain>
    </source>
</reference>
<dbReference type="EMBL" id="CP014263">
    <property type="protein sequence ID" value="AQG80489.1"/>
    <property type="molecule type" value="Genomic_DNA"/>
</dbReference>